<dbReference type="RefSeq" id="WP_267769235.1">
    <property type="nucleotide sequence ID" value="NZ_JAPNKE010000002.1"/>
</dbReference>
<feature type="compositionally biased region" description="Polar residues" evidence="1">
    <location>
        <begin position="101"/>
        <end position="111"/>
    </location>
</feature>
<evidence type="ECO:0000313" key="4">
    <source>
        <dbReference type="Proteomes" id="UP001150924"/>
    </source>
</evidence>
<dbReference type="EMBL" id="JAPNKE010000002">
    <property type="protein sequence ID" value="MCY1006829.1"/>
    <property type="molecule type" value="Genomic_DNA"/>
</dbReference>
<evidence type="ECO:0000256" key="2">
    <source>
        <dbReference type="SAM" id="SignalP"/>
    </source>
</evidence>
<feature type="signal peptide" evidence="2">
    <location>
        <begin position="1"/>
        <end position="23"/>
    </location>
</feature>
<dbReference type="AlphaFoldDB" id="A0A9X3EMN0"/>
<evidence type="ECO:0000313" key="3">
    <source>
        <dbReference type="EMBL" id="MCY1006829.1"/>
    </source>
</evidence>
<evidence type="ECO:0000256" key="1">
    <source>
        <dbReference type="SAM" id="MobiDB-lite"/>
    </source>
</evidence>
<dbReference type="PROSITE" id="PS51257">
    <property type="entry name" value="PROKAR_LIPOPROTEIN"/>
    <property type="match status" value="1"/>
</dbReference>
<feature type="region of interest" description="Disordered" evidence="1">
    <location>
        <begin position="73"/>
        <end position="206"/>
    </location>
</feature>
<sequence length="206" mass="20112">MTPPRPRQTFASGVALAMLVALAGCRPKAGDPCRCASDCGAGLECYAEGEKILSGDACFKPGVIGQCVVSESVDTDSAGPGLPDMPIRDDLPSKRDIAGPGSNSLSESASGPTDGSATASSMTGTTTEGTATDGTATDGTATDGTATDTTTTSSTTDTTTTSTTDTTTTSSTTDSSTTSTSTDSTTTTTGSTTDSTSSTSTGSSSG</sequence>
<keyword evidence="4" id="KW-1185">Reference proteome</keyword>
<protein>
    <submittedName>
        <fullName evidence="3">Uncharacterized protein</fullName>
    </submittedName>
</protein>
<proteinExistence type="predicted"/>
<feature type="compositionally biased region" description="Low complexity" evidence="1">
    <location>
        <begin position="113"/>
        <end position="206"/>
    </location>
</feature>
<accession>A0A9X3EMN0</accession>
<feature type="chain" id="PRO_5040739795" evidence="2">
    <location>
        <begin position="24"/>
        <end position="206"/>
    </location>
</feature>
<gene>
    <name evidence="3" type="ORF">OV079_14960</name>
</gene>
<keyword evidence="2" id="KW-0732">Signal</keyword>
<organism evidence="3 4">
    <name type="scientific">Nannocystis pusilla</name>
    <dbReference type="NCBI Taxonomy" id="889268"/>
    <lineage>
        <taxon>Bacteria</taxon>
        <taxon>Pseudomonadati</taxon>
        <taxon>Myxococcota</taxon>
        <taxon>Polyangia</taxon>
        <taxon>Nannocystales</taxon>
        <taxon>Nannocystaceae</taxon>
        <taxon>Nannocystis</taxon>
    </lineage>
</organism>
<reference evidence="3" key="1">
    <citation type="submission" date="2022-11" db="EMBL/GenBank/DDBJ databases">
        <title>Minimal conservation of predation-associated metabolite biosynthetic gene clusters underscores biosynthetic potential of Myxococcota including descriptions for ten novel species: Archangium lansinium sp. nov., Myxococcus landrumus sp. nov., Nannocystis bai.</title>
        <authorList>
            <person name="Ahearne A."/>
            <person name="Stevens C."/>
            <person name="Phillips K."/>
        </authorList>
    </citation>
    <scope>NUCLEOTIDE SEQUENCE</scope>
    <source>
        <strain evidence="3">Na p29</strain>
    </source>
</reference>
<name>A0A9X3EMN0_9BACT</name>
<dbReference type="Proteomes" id="UP001150924">
    <property type="component" value="Unassembled WGS sequence"/>
</dbReference>
<feature type="compositionally biased region" description="Basic and acidic residues" evidence="1">
    <location>
        <begin position="86"/>
        <end position="97"/>
    </location>
</feature>
<comment type="caution">
    <text evidence="3">The sequence shown here is derived from an EMBL/GenBank/DDBJ whole genome shotgun (WGS) entry which is preliminary data.</text>
</comment>